<keyword evidence="4 6" id="KW-1133">Transmembrane helix</keyword>
<accession>A0ABV7IVA7</accession>
<comment type="caution">
    <text evidence="7">The sequence shown here is derived from an EMBL/GenBank/DDBJ whole genome shotgun (WGS) entry which is preliminary data.</text>
</comment>
<evidence type="ECO:0000256" key="2">
    <source>
        <dbReference type="ARBA" id="ARBA00008564"/>
    </source>
</evidence>
<feature type="transmembrane region" description="Helical" evidence="6">
    <location>
        <begin position="63"/>
        <end position="79"/>
    </location>
</feature>
<sequence length="194" mass="20900">MLTLTSPIETYAHRIPASLKLAAFVALTIALFATDRPWLLAPPVAALILSCGPAFALQTLKSLRPLVPLIVILALWHLWLRDPAGITVITRMIIGVAAANFVTMTSKLTELTRCIQSLARPLSPIIAPKTLALAIGLTIRFIPTMLLRAGQIAESWRARSAKRAGWRIFLPSTLAALDDATHTAEALRARGGLG</sequence>
<name>A0ABV7IVA7_9RHOB</name>
<protein>
    <submittedName>
        <fullName evidence="7">Energy-coupling factor transporter transmembrane component T family protein</fullName>
    </submittedName>
</protein>
<comment type="subcellular location">
    <subcellularLocation>
        <location evidence="1">Membrane</location>
        <topology evidence="1">Multi-pass membrane protein</topology>
    </subcellularLocation>
</comment>
<evidence type="ECO:0000256" key="4">
    <source>
        <dbReference type="ARBA" id="ARBA00022989"/>
    </source>
</evidence>
<feature type="transmembrane region" description="Helical" evidence="6">
    <location>
        <begin position="12"/>
        <end position="32"/>
    </location>
</feature>
<evidence type="ECO:0000256" key="3">
    <source>
        <dbReference type="ARBA" id="ARBA00022692"/>
    </source>
</evidence>
<proteinExistence type="inferred from homology"/>
<comment type="similarity">
    <text evidence="2">Belongs to the CbiQ family.</text>
</comment>
<evidence type="ECO:0000256" key="1">
    <source>
        <dbReference type="ARBA" id="ARBA00004141"/>
    </source>
</evidence>
<keyword evidence="8" id="KW-1185">Reference proteome</keyword>
<evidence type="ECO:0000313" key="8">
    <source>
        <dbReference type="Proteomes" id="UP001595547"/>
    </source>
</evidence>
<dbReference type="EMBL" id="JBHRTO010000001">
    <property type="protein sequence ID" value="MFC3179385.1"/>
    <property type="molecule type" value="Genomic_DNA"/>
</dbReference>
<reference evidence="8" key="1">
    <citation type="journal article" date="2019" name="Int. J. Syst. Evol. Microbiol.">
        <title>The Global Catalogue of Microorganisms (GCM) 10K type strain sequencing project: providing services to taxonomists for standard genome sequencing and annotation.</title>
        <authorList>
            <consortium name="The Broad Institute Genomics Platform"/>
            <consortium name="The Broad Institute Genome Sequencing Center for Infectious Disease"/>
            <person name="Wu L."/>
            <person name="Ma J."/>
        </authorList>
    </citation>
    <scope>NUCLEOTIDE SEQUENCE [LARGE SCALE GENOMIC DNA]</scope>
    <source>
        <strain evidence="8">KCTC 52039</strain>
    </source>
</reference>
<keyword evidence="3 6" id="KW-0812">Transmembrane</keyword>
<evidence type="ECO:0000256" key="5">
    <source>
        <dbReference type="ARBA" id="ARBA00023136"/>
    </source>
</evidence>
<gene>
    <name evidence="7" type="ORF">ACFOGH_00140</name>
</gene>
<organism evidence="7 8">
    <name type="scientific">Cypionkella sinensis</name>
    <dbReference type="NCBI Taxonomy" id="1756043"/>
    <lineage>
        <taxon>Bacteria</taxon>
        <taxon>Pseudomonadati</taxon>
        <taxon>Pseudomonadota</taxon>
        <taxon>Alphaproteobacteria</taxon>
        <taxon>Rhodobacterales</taxon>
        <taxon>Paracoccaceae</taxon>
        <taxon>Cypionkella</taxon>
    </lineage>
</organism>
<feature type="transmembrane region" description="Helical" evidence="6">
    <location>
        <begin position="85"/>
        <end position="103"/>
    </location>
</feature>
<evidence type="ECO:0000313" key="7">
    <source>
        <dbReference type="EMBL" id="MFC3179385.1"/>
    </source>
</evidence>
<dbReference type="InterPro" id="IPR003339">
    <property type="entry name" value="ABC/ECF_trnsptr_transmembrane"/>
</dbReference>
<dbReference type="RefSeq" id="WP_380071033.1">
    <property type="nucleotide sequence ID" value="NZ_JBHRTO010000001.1"/>
</dbReference>
<keyword evidence="5 6" id="KW-0472">Membrane</keyword>
<dbReference type="CDD" id="cd16914">
    <property type="entry name" value="EcfT"/>
    <property type="match status" value="1"/>
</dbReference>
<dbReference type="Proteomes" id="UP001595547">
    <property type="component" value="Unassembled WGS sequence"/>
</dbReference>
<feature type="transmembrane region" description="Helical" evidence="6">
    <location>
        <begin position="38"/>
        <end position="56"/>
    </location>
</feature>
<evidence type="ECO:0000256" key="6">
    <source>
        <dbReference type="SAM" id="Phobius"/>
    </source>
</evidence>